<dbReference type="Pfam" id="PF13458">
    <property type="entry name" value="Peripla_BP_6"/>
    <property type="match status" value="1"/>
</dbReference>
<evidence type="ECO:0000259" key="5">
    <source>
        <dbReference type="Pfam" id="PF13458"/>
    </source>
</evidence>
<evidence type="ECO:0000256" key="4">
    <source>
        <dbReference type="SAM" id="SignalP"/>
    </source>
</evidence>
<keyword evidence="2 4" id="KW-0732">Signal</keyword>
<evidence type="ECO:0000256" key="3">
    <source>
        <dbReference type="SAM" id="MobiDB-lite"/>
    </source>
</evidence>
<evidence type="ECO:0000313" key="7">
    <source>
        <dbReference type="Proteomes" id="UP000320806"/>
    </source>
</evidence>
<dbReference type="InterPro" id="IPR028082">
    <property type="entry name" value="Peripla_BP_I"/>
</dbReference>
<reference evidence="6 7" key="1">
    <citation type="submission" date="2019-06" db="EMBL/GenBank/DDBJ databases">
        <title>Sequencing the genomes of 1000 actinobacteria strains.</title>
        <authorList>
            <person name="Klenk H.-P."/>
        </authorList>
    </citation>
    <scope>NUCLEOTIDE SEQUENCE [LARGE SCALE GENOMIC DNA]</scope>
    <source>
        <strain evidence="6 7">DSM 19828</strain>
    </source>
</reference>
<proteinExistence type="inferred from homology"/>
<gene>
    <name evidence="6" type="ORF">FB459_1811</name>
</gene>
<comment type="similarity">
    <text evidence="1">Belongs to the leucine-binding protein family.</text>
</comment>
<dbReference type="InterPro" id="IPR028081">
    <property type="entry name" value="Leu-bd"/>
</dbReference>
<dbReference type="SUPFAM" id="SSF53822">
    <property type="entry name" value="Periplasmic binding protein-like I"/>
    <property type="match status" value="1"/>
</dbReference>
<dbReference type="RefSeq" id="WP_246092389.1">
    <property type="nucleotide sequence ID" value="NZ_BAABCI010000014.1"/>
</dbReference>
<feature type="signal peptide" evidence="4">
    <location>
        <begin position="1"/>
        <end position="22"/>
    </location>
</feature>
<feature type="region of interest" description="Disordered" evidence="3">
    <location>
        <begin position="428"/>
        <end position="449"/>
    </location>
</feature>
<dbReference type="EMBL" id="VFMO01000001">
    <property type="protein sequence ID" value="TQJ14354.1"/>
    <property type="molecule type" value="Genomic_DNA"/>
</dbReference>
<evidence type="ECO:0000256" key="2">
    <source>
        <dbReference type="ARBA" id="ARBA00022729"/>
    </source>
</evidence>
<keyword evidence="7" id="KW-1185">Reference proteome</keyword>
<dbReference type="CDD" id="cd06343">
    <property type="entry name" value="PBP1_ABC_ligand_binding-like"/>
    <property type="match status" value="1"/>
</dbReference>
<evidence type="ECO:0000313" key="6">
    <source>
        <dbReference type="EMBL" id="TQJ14354.1"/>
    </source>
</evidence>
<dbReference type="PANTHER" id="PTHR47235">
    <property type="entry name" value="BLR6548 PROTEIN"/>
    <property type="match status" value="1"/>
</dbReference>
<accession>A0A542EGB3</accession>
<dbReference type="PROSITE" id="PS51257">
    <property type="entry name" value="PROKAR_LIPOPROTEIN"/>
    <property type="match status" value="1"/>
</dbReference>
<protein>
    <submittedName>
        <fullName evidence="6">Amino acid/amide ABC transporter substrate-binding protein (HAAT family)</fullName>
    </submittedName>
</protein>
<sequence>MMRRSKKGTVVVSMALSTVLLAACGAGGRDDKASEDGGSAGSTTGITDTTVKIGAHYPLTGVAAPGYSEIPSGAKAYFDYVNSKGGIHGRKIQYVVKDDGYIPTNTTQAVNELVQKDKVFAVVGGLGTPTHSAVVDFLNSEKVPDLFVSSGSIKWGDDPKKRPMTFGWQPDYEIEGKIIGKYIKEKMPNAKIGLYLQDDDLGADGAKGLKQFAGGQVVKEVKYTTGNTDVAPQIAALQASKADLIVGFNVPSYTALSQLTAMKLNYKPKWFYTNVGSDPKLVGELLAKFSKGSVKNGSSALDGIMTTEYIPGVDSADDPWVKLWQKVWKESGGKGELTNYRIYGMSQAYAFVSALQASGKKLTREGIVKAIEQNGAKWKGPQKLPFRYSADSHLGISGVEVVEIQNGIGKGLQSPMVTDLGDAAIKPDAGTAAQAPNASGLPDDIKATE</sequence>
<dbReference type="PANTHER" id="PTHR47235:SF1">
    <property type="entry name" value="BLR6548 PROTEIN"/>
    <property type="match status" value="1"/>
</dbReference>
<feature type="chain" id="PRO_5038808836" evidence="4">
    <location>
        <begin position="23"/>
        <end position="449"/>
    </location>
</feature>
<dbReference type="Gene3D" id="3.40.50.2300">
    <property type="match status" value="2"/>
</dbReference>
<comment type="caution">
    <text evidence="6">The sequence shown here is derived from an EMBL/GenBank/DDBJ whole genome shotgun (WGS) entry which is preliminary data.</text>
</comment>
<organism evidence="6 7">
    <name type="scientific">Yimella lutea</name>
    <dbReference type="NCBI Taxonomy" id="587872"/>
    <lineage>
        <taxon>Bacteria</taxon>
        <taxon>Bacillati</taxon>
        <taxon>Actinomycetota</taxon>
        <taxon>Actinomycetes</taxon>
        <taxon>Micrococcales</taxon>
        <taxon>Dermacoccaceae</taxon>
        <taxon>Yimella</taxon>
    </lineage>
</organism>
<feature type="domain" description="Leucine-binding protein" evidence="5">
    <location>
        <begin position="50"/>
        <end position="406"/>
    </location>
</feature>
<evidence type="ECO:0000256" key="1">
    <source>
        <dbReference type="ARBA" id="ARBA00010062"/>
    </source>
</evidence>
<dbReference type="AlphaFoldDB" id="A0A542EGB3"/>
<name>A0A542EGB3_9MICO</name>
<dbReference type="Proteomes" id="UP000320806">
    <property type="component" value="Unassembled WGS sequence"/>
</dbReference>